<gene>
    <name evidence="3" type="ORF">AMON00008_LOCUS54390</name>
</gene>
<name>A0A7S4VVI1_9DINO</name>
<evidence type="ECO:0000313" key="3">
    <source>
        <dbReference type="EMBL" id="CAE4652921.1"/>
    </source>
</evidence>
<accession>A0A7S4VVI1</accession>
<organism evidence="3">
    <name type="scientific">Alexandrium monilatum</name>
    <dbReference type="NCBI Taxonomy" id="311494"/>
    <lineage>
        <taxon>Eukaryota</taxon>
        <taxon>Sar</taxon>
        <taxon>Alveolata</taxon>
        <taxon>Dinophyceae</taxon>
        <taxon>Gonyaulacales</taxon>
        <taxon>Pyrocystaceae</taxon>
        <taxon>Alexandrium</taxon>
    </lineage>
</organism>
<protein>
    <submittedName>
        <fullName evidence="3">Uncharacterized protein</fullName>
    </submittedName>
</protein>
<feature type="compositionally biased region" description="Pro residues" evidence="2">
    <location>
        <begin position="100"/>
        <end position="112"/>
    </location>
</feature>
<dbReference type="EMBL" id="HBNR01076516">
    <property type="protein sequence ID" value="CAE4652921.1"/>
    <property type="molecule type" value="Transcribed_RNA"/>
</dbReference>
<reference evidence="3" key="1">
    <citation type="submission" date="2021-01" db="EMBL/GenBank/DDBJ databases">
        <authorList>
            <person name="Corre E."/>
            <person name="Pelletier E."/>
            <person name="Niang G."/>
            <person name="Scheremetjew M."/>
            <person name="Finn R."/>
            <person name="Kale V."/>
            <person name="Holt S."/>
            <person name="Cochrane G."/>
            <person name="Meng A."/>
            <person name="Brown T."/>
            <person name="Cohen L."/>
        </authorList>
    </citation>
    <scope>NUCLEOTIDE SEQUENCE</scope>
    <source>
        <strain evidence="3">CCMP3105</strain>
    </source>
</reference>
<proteinExistence type="predicted"/>
<dbReference type="AlphaFoldDB" id="A0A7S4VVI1"/>
<feature type="coiled-coil region" evidence="1">
    <location>
        <begin position="132"/>
        <end position="159"/>
    </location>
</feature>
<keyword evidence="1" id="KW-0175">Coiled coil</keyword>
<feature type="compositionally biased region" description="Low complexity" evidence="2">
    <location>
        <begin position="80"/>
        <end position="90"/>
    </location>
</feature>
<evidence type="ECO:0000256" key="1">
    <source>
        <dbReference type="SAM" id="Coils"/>
    </source>
</evidence>
<feature type="region of interest" description="Disordered" evidence="2">
    <location>
        <begin position="61"/>
        <end position="126"/>
    </location>
</feature>
<evidence type="ECO:0000256" key="2">
    <source>
        <dbReference type="SAM" id="MobiDB-lite"/>
    </source>
</evidence>
<sequence>MPSAPPMQSPRKVHISCPTVSLQAPQRLQTAVSAACLQGAPGMRPLPPSWRVQSSLRAAGGLPLSERGRGHSPHGTVVLPAARGGPARSSSGGGRETAPERPPPAFPGPDPPALRDAASPRGQAGLCAGAGADEVLTALAALQSNLERQQREQRSLISALTAQWEQRFAAVLQCLKTATGTAASMNERSSKFLHLSEVLESALDQMSSDSKDVSALTQKIGTLEASVRWLTEEIAETKAERAKWFGNAVCLDMSGGPAEHGGTDQVKCSADGGPHGAGDATLSLQRWPNAALERLACLIDEESAERRKLSREVQGVISEMHAVRGKLDGADDQLLRLARELGDARSEVHRVAGELSRMWSAESSGESSIHRAEFRSELAQRADSLAREFRGDLAAPVLPVRTGGDSGSPCPDAARLRLTALGAPPAHRAVGAPRAEPLRADLVKEIAAAMASTGAALP</sequence>
<feature type="coiled-coil region" evidence="1">
    <location>
        <begin position="292"/>
        <end position="347"/>
    </location>
</feature>